<proteinExistence type="predicted"/>
<reference evidence="2" key="1">
    <citation type="submission" date="2017-10" db="EMBL/GenBank/DDBJ databases">
        <title>Rapid genome shrinkage in a self-fertile nematode reveals novel sperm competition proteins.</title>
        <authorList>
            <person name="Yin D."/>
            <person name="Schwarz E.M."/>
            <person name="Thomas C.G."/>
            <person name="Felde R.L."/>
            <person name="Korf I.F."/>
            <person name="Cutter A.D."/>
            <person name="Schartner C.M."/>
            <person name="Ralston E.J."/>
            <person name="Meyer B.J."/>
            <person name="Haag E.S."/>
        </authorList>
    </citation>
    <scope>NUCLEOTIDE SEQUENCE [LARGE SCALE GENOMIC DNA]</scope>
    <source>
        <strain evidence="2">JU1422</strain>
    </source>
</reference>
<dbReference type="OrthoDB" id="10251048at2759"/>
<dbReference type="InterPro" id="IPR050324">
    <property type="entry name" value="CDP-alcohol_PTase-I"/>
</dbReference>
<organism evidence="1 2">
    <name type="scientific">Caenorhabditis nigoni</name>
    <dbReference type="NCBI Taxonomy" id="1611254"/>
    <lineage>
        <taxon>Eukaryota</taxon>
        <taxon>Metazoa</taxon>
        <taxon>Ecdysozoa</taxon>
        <taxon>Nematoda</taxon>
        <taxon>Chromadorea</taxon>
        <taxon>Rhabditida</taxon>
        <taxon>Rhabditina</taxon>
        <taxon>Rhabditomorpha</taxon>
        <taxon>Rhabditoidea</taxon>
        <taxon>Rhabditidae</taxon>
        <taxon>Peloderinae</taxon>
        <taxon>Caenorhabditis</taxon>
    </lineage>
</organism>
<evidence type="ECO:0000313" key="2">
    <source>
        <dbReference type="Proteomes" id="UP000230233"/>
    </source>
</evidence>
<evidence type="ECO:0000313" key="1">
    <source>
        <dbReference type="EMBL" id="PIC33503.1"/>
    </source>
</evidence>
<dbReference type="SUPFAM" id="SSF56784">
    <property type="entry name" value="HAD-like"/>
    <property type="match status" value="1"/>
</dbReference>
<name>A0A2G5U223_9PELO</name>
<dbReference type="Proteomes" id="UP000230233">
    <property type="component" value="Chromosome IV"/>
</dbReference>
<dbReference type="GO" id="GO:0005739">
    <property type="term" value="C:mitochondrion"/>
    <property type="evidence" value="ECO:0007669"/>
    <property type="project" value="TreeGrafter"/>
</dbReference>
<keyword evidence="2" id="KW-1185">Reference proteome</keyword>
<dbReference type="InterPro" id="IPR036412">
    <property type="entry name" value="HAD-like_sf"/>
</dbReference>
<dbReference type="STRING" id="1611254.A0A2G5U223"/>
<protein>
    <submittedName>
        <fullName evidence="1">Uncharacterized protein</fullName>
    </submittedName>
</protein>
<sequence>MTISQLKLNKKRWDNLRIVEKKCLHQILIIVVVKRFPTLRYCAFSEKSTESLESICLDSREDTKKKNNGMDTMVFPLIAGGRRPDQIPIVACNVDLVWMADVASQLPRIGHGVFIHTLDSIYEKLTGHHLQFTATLGKPTEVSYLHAAHRIQRIAKTQKLGDVKYLYVIGDNPMSDVLGARLFDRYLRHGGVGRFDHLDLESFEGNDGEKPRVRTRNVVERCISILVETGVHQENVHMNGVVKPISALIDNLSKGEQLMLNQPNFVEYDLHAAIRTILRRECYR</sequence>
<accession>A0A2G5U223</accession>
<dbReference type="PANTHER" id="PTHR14269">
    <property type="entry name" value="CDP-DIACYLGLYCEROL--GLYCEROL-3-PHOSPHATE 3-PHOSPHATIDYLTRANSFERASE-RELATED"/>
    <property type="match status" value="1"/>
</dbReference>
<dbReference type="EMBL" id="PDUG01000004">
    <property type="protein sequence ID" value="PIC33503.1"/>
    <property type="molecule type" value="Genomic_DNA"/>
</dbReference>
<dbReference type="Gene3D" id="3.40.50.1000">
    <property type="entry name" value="HAD superfamily/HAD-like"/>
    <property type="match status" value="1"/>
</dbReference>
<dbReference type="PANTHER" id="PTHR14269:SF4">
    <property type="entry name" value="CAT EYE SYNDROME CRITICAL REGION PROTEIN 5"/>
    <property type="match status" value="1"/>
</dbReference>
<dbReference type="GO" id="GO:0046474">
    <property type="term" value="P:glycerophospholipid biosynthetic process"/>
    <property type="evidence" value="ECO:0007669"/>
    <property type="project" value="TreeGrafter"/>
</dbReference>
<dbReference type="InterPro" id="IPR023214">
    <property type="entry name" value="HAD_sf"/>
</dbReference>
<gene>
    <name evidence="1" type="primary">Cnig_chr_IV.g13458</name>
    <name evidence="1" type="ORF">B9Z55_013458</name>
</gene>
<dbReference type="AlphaFoldDB" id="A0A2G5U223"/>
<comment type="caution">
    <text evidence="1">The sequence shown here is derived from an EMBL/GenBank/DDBJ whole genome shotgun (WGS) entry which is preliminary data.</text>
</comment>